<dbReference type="InterPro" id="IPR001345">
    <property type="entry name" value="PG/BPGM_mutase_AS"/>
</dbReference>
<dbReference type="CDD" id="cd07067">
    <property type="entry name" value="HP_PGM_like"/>
    <property type="match status" value="1"/>
</dbReference>
<dbReference type="PANTHER" id="PTHR48100">
    <property type="entry name" value="BROAD-SPECIFICITY PHOSPHATASE YOR283W-RELATED"/>
    <property type="match status" value="1"/>
</dbReference>
<dbReference type="GO" id="GO:0016791">
    <property type="term" value="F:phosphatase activity"/>
    <property type="evidence" value="ECO:0007669"/>
    <property type="project" value="TreeGrafter"/>
</dbReference>
<protein>
    <submittedName>
        <fullName evidence="1">Histidine phosphatase family protein</fullName>
    </submittedName>
</protein>
<dbReference type="PROSITE" id="PS00175">
    <property type="entry name" value="PG_MUTASE"/>
    <property type="match status" value="1"/>
</dbReference>
<gene>
    <name evidence="1" type="ORF">G3T37_08555</name>
</gene>
<dbReference type="InterPro" id="IPR029033">
    <property type="entry name" value="His_PPase_superfam"/>
</dbReference>
<proteinExistence type="predicted"/>
<reference evidence="1 2" key="1">
    <citation type="journal article" date="2014" name="Int. J. Syst. Evol. Microbiol.">
        <title>Description of Galbitalea soli gen. nov., sp. nov., and Frondihabitans sucicola sp. nov.</title>
        <authorList>
            <person name="Kim S.J."/>
            <person name="Lim J.M."/>
            <person name="Ahn J.H."/>
            <person name="Weon H.Y."/>
            <person name="Hamada M."/>
            <person name="Suzuki K."/>
            <person name="Ahn T.Y."/>
            <person name="Kwon S.W."/>
        </authorList>
    </citation>
    <scope>NUCLEOTIDE SEQUENCE [LARGE SCALE GENOMIC DNA]</scope>
    <source>
        <strain evidence="1 2">NBRC 108727</strain>
    </source>
</reference>
<dbReference type="SUPFAM" id="SSF53254">
    <property type="entry name" value="Phosphoglycerate mutase-like"/>
    <property type="match status" value="1"/>
</dbReference>
<dbReference type="SMART" id="SM00855">
    <property type="entry name" value="PGAM"/>
    <property type="match status" value="1"/>
</dbReference>
<evidence type="ECO:0000313" key="2">
    <source>
        <dbReference type="Proteomes" id="UP000479756"/>
    </source>
</evidence>
<dbReference type="RefSeq" id="WP_163473102.1">
    <property type="nucleotide sequence ID" value="NZ_JAAGWZ010000002.1"/>
</dbReference>
<dbReference type="Gene3D" id="3.40.50.1240">
    <property type="entry name" value="Phosphoglycerate mutase-like"/>
    <property type="match status" value="1"/>
</dbReference>
<comment type="caution">
    <text evidence="1">The sequence shown here is derived from an EMBL/GenBank/DDBJ whole genome shotgun (WGS) entry which is preliminary data.</text>
</comment>
<evidence type="ECO:0000313" key="1">
    <source>
        <dbReference type="EMBL" id="NEM91407.1"/>
    </source>
</evidence>
<dbReference type="EMBL" id="JAAGWZ010000002">
    <property type="protein sequence ID" value="NEM91407.1"/>
    <property type="molecule type" value="Genomic_DNA"/>
</dbReference>
<dbReference type="Proteomes" id="UP000479756">
    <property type="component" value="Unassembled WGS sequence"/>
</dbReference>
<dbReference type="InterPro" id="IPR013078">
    <property type="entry name" value="His_Pase_superF_clade-1"/>
</dbReference>
<dbReference type="PANTHER" id="PTHR48100:SF58">
    <property type="entry name" value="PE-PGRS FAMILY PROTEIN PE_PGRS11"/>
    <property type="match status" value="1"/>
</dbReference>
<name>A0A7C9PNA5_9MICO</name>
<organism evidence="1 2">
    <name type="scientific">Galbitalea soli</name>
    <dbReference type="NCBI Taxonomy" id="1268042"/>
    <lineage>
        <taxon>Bacteria</taxon>
        <taxon>Bacillati</taxon>
        <taxon>Actinomycetota</taxon>
        <taxon>Actinomycetes</taxon>
        <taxon>Micrococcales</taxon>
        <taxon>Microbacteriaceae</taxon>
        <taxon>Galbitalea</taxon>
    </lineage>
</organism>
<dbReference type="Pfam" id="PF00300">
    <property type="entry name" value="His_Phos_1"/>
    <property type="match status" value="1"/>
</dbReference>
<sequence length="232" mass="23995">MRLILLRHGQTHSNVVGALDTAVPGAALTLIGEQQAAAVPAGLTALLAATTAAVGTVVDEIVVSPLLRTQLTAAPLAAATGLHPTVLDGVREVAAGAFELRTDHDSQHEYTATAFRWARGDVELRMPGGETGAEFFARFDAAIEHVLDSGAETAVVVSHGVAIRTWVAARSTNLDGGFAAGHQLANTGLALLEGPRLGRLRLVDWHSEPVGGELLSDHHAVDPAGGTTEPIP</sequence>
<keyword evidence="2" id="KW-1185">Reference proteome</keyword>
<dbReference type="InterPro" id="IPR050275">
    <property type="entry name" value="PGM_Phosphatase"/>
</dbReference>
<accession>A0A7C9PNA5</accession>
<dbReference type="AlphaFoldDB" id="A0A7C9PNA5"/>
<dbReference type="GO" id="GO:0005737">
    <property type="term" value="C:cytoplasm"/>
    <property type="evidence" value="ECO:0007669"/>
    <property type="project" value="TreeGrafter"/>
</dbReference>